<dbReference type="SMART" id="SM00209">
    <property type="entry name" value="TSP1"/>
    <property type="match status" value="4"/>
</dbReference>
<feature type="compositionally biased region" description="Basic and acidic residues" evidence="6">
    <location>
        <begin position="81"/>
        <end position="95"/>
    </location>
</feature>
<dbReference type="OrthoDB" id="446173at2759"/>
<dbReference type="SUPFAM" id="SSF82895">
    <property type="entry name" value="TSP-1 type 1 repeat"/>
    <property type="match status" value="4"/>
</dbReference>
<evidence type="ECO:0000256" key="3">
    <source>
        <dbReference type="ARBA" id="ARBA00022729"/>
    </source>
</evidence>
<accession>A0A3P7L8E4</accession>
<evidence type="ECO:0000313" key="8">
    <source>
        <dbReference type="Proteomes" id="UP000270094"/>
    </source>
</evidence>
<dbReference type="PANTHER" id="PTHR22906:SF43">
    <property type="entry name" value="PROPERDIN"/>
    <property type="match status" value="1"/>
</dbReference>
<keyword evidence="2" id="KW-0964">Secreted</keyword>
<feature type="region of interest" description="Disordered" evidence="6">
    <location>
        <begin position="141"/>
        <end position="171"/>
    </location>
</feature>
<dbReference type="PANTHER" id="PTHR22906">
    <property type="entry name" value="PROPERDIN"/>
    <property type="match status" value="1"/>
</dbReference>
<evidence type="ECO:0000256" key="2">
    <source>
        <dbReference type="ARBA" id="ARBA00022525"/>
    </source>
</evidence>
<proteinExistence type="predicted"/>
<dbReference type="AlphaFoldDB" id="A0A3P7L8E4"/>
<dbReference type="EMBL" id="UYYB01095372">
    <property type="protein sequence ID" value="VDM75468.1"/>
    <property type="molecule type" value="Genomic_DNA"/>
</dbReference>
<evidence type="ECO:0000256" key="4">
    <source>
        <dbReference type="ARBA" id="ARBA00022737"/>
    </source>
</evidence>
<dbReference type="PROSITE" id="PS50092">
    <property type="entry name" value="TSP1"/>
    <property type="match status" value="4"/>
</dbReference>
<comment type="subcellular location">
    <subcellularLocation>
        <location evidence="1">Secreted</location>
    </subcellularLocation>
</comment>
<organism evidence="7 8">
    <name type="scientific">Strongylus vulgaris</name>
    <name type="common">Blood worm</name>
    <dbReference type="NCBI Taxonomy" id="40348"/>
    <lineage>
        <taxon>Eukaryota</taxon>
        <taxon>Metazoa</taxon>
        <taxon>Ecdysozoa</taxon>
        <taxon>Nematoda</taxon>
        <taxon>Chromadorea</taxon>
        <taxon>Rhabditida</taxon>
        <taxon>Rhabditina</taxon>
        <taxon>Rhabditomorpha</taxon>
        <taxon>Strongyloidea</taxon>
        <taxon>Strongylidae</taxon>
        <taxon>Strongylus</taxon>
    </lineage>
</organism>
<reference evidence="7 8" key="1">
    <citation type="submission" date="2018-11" db="EMBL/GenBank/DDBJ databases">
        <authorList>
            <consortium name="Pathogen Informatics"/>
        </authorList>
    </citation>
    <scope>NUCLEOTIDE SEQUENCE [LARGE SCALE GENOMIC DNA]</scope>
</reference>
<dbReference type="Gene3D" id="2.20.100.10">
    <property type="entry name" value="Thrombospondin type-1 (TSP1) repeat"/>
    <property type="match status" value="4"/>
</dbReference>
<dbReference type="InterPro" id="IPR000884">
    <property type="entry name" value="TSP1_rpt"/>
</dbReference>
<feature type="region of interest" description="Disordered" evidence="6">
    <location>
        <begin position="22"/>
        <end position="124"/>
    </location>
</feature>
<evidence type="ECO:0000256" key="1">
    <source>
        <dbReference type="ARBA" id="ARBA00004613"/>
    </source>
</evidence>
<sequence>MLELAPNCHKFDSFPPLEEDELVTSTDKVDRKKRRFESRSQACEYGRKIQRRGCPARQPLQSFAPAEPPRVEPPLYSGDPSHPESDPYSHHEPPRIDLQPYSRPEAPQDLPPNPRSEHSQHDQSPYDEYARRYMERLSQQRIPQRHAAAPRAQPCPEGICPTPPQTLQPLQPPVQSQVQEYTRQPQHDSRYRPAPPPPPACHGEGCLPPNSTPEWCEWSTCSGSCGRGERTRTRFCLLGTQRCEGKDFEIEACDAGPCPEWADWEEWSRCSASCGSGVSRRQRTCLGGIQGACPGKEYANMALIALDRLRKQTSALTCRAPPGHNGRDGQSAHHSVALDNAHEPGPVAHLTESTLCEGTSCCRWSDWCDWSNCDRECGIGHSIRSRACVNGEGMIDSSCHCEGPNSEQKECNTQPCALQCSWTQWCAWSACSTMSQCEIGIQSRSRQCVGEPGCHCLGLAEENQQCRGQIPCSTKVPC</sequence>
<protein>
    <submittedName>
        <fullName evidence="7">Uncharacterized protein</fullName>
    </submittedName>
</protein>
<dbReference type="InterPro" id="IPR052065">
    <property type="entry name" value="Compl_asym_regulator"/>
</dbReference>
<keyword evidence="4" id="KW-0677">Repeat</keyword>
<keyword evidence="3" id="KW-0732">Signal</keyword>
<gene>
    <name evidence="7" type="ORF">SVUK_LOCUS10466</name>
</gene>
<dbReference type="InterPro" id="IPR036383">
    <property type="entry name" value="TSP1_rpt_sf"/>
</dbReference>
<keyword evidence="5" id="KW-1015">Disulfide bond</keyword>
<feature type="compositionally biased region" description="Low complexity" evidence="6">
    <location>
        <begin position="141"/>
        <end position="156"/>
    </location>
</feature>
<dbReference type="Proteomes" id="UP000270094">
    <property type="component" value="Unassembled WGS sequence"/>
</dbReference>
<keyword evidence="8" id="KW-1185">Reference proteome</keyword>
<evidence type="ECO:0000256" key="5">
    <source>
        <dbReference type="ARBA" id="ARBA00023157"/>
    </source>
</evidence>
<evidence type="ECO:0000313" key="7">
    <source>
        <dbReference type="EMBL" id="VDM75468.1"/>
    </source>
</evidence>
<evidence type="ECO:0000256" key="6">
    <source>
        <dbReference type="SAM" id="MobiDB-lite"/>
    </source>
</evidence>
<name>A0A3P7L8E4_STRVU</name>
<dbReference type="Pfam" id="PF00090">
    <property type="entry name" value="TSP_1"/>
    <property type="match status" value="4"/>
</dbReference>
<feature type="compositionally biased region" description="Pro residues" evidence="6">
    <location>
        <begin position="161"/>
        <end position="171"/>
    </location>
</feature>